<reference evidence="1" key="1">
    <citation type="submission" date="2023-04" db="EMBL/GenBank/DDBJ databases">
        <title>Draft Genome sequencing of Naganishia species isolated from polar environments using Oxford Nanopore Technology.</title>
        <authorList>
            <person name="Leo P."/>
            <person name="Venkateswaran K."/>
        </authorList>
    </citation>
    <scope>NUCLEOTIDE SEQUENCE</scope>
    <source>
        <strain evidence="1">MNA-CCFEE 5261</strain>
    </source>
</reference>
<dbReference type="EMBL" id="JASBWR010000011">
    <property type="protein sequence ID" value="KAJ9110644.1"/>
    <property type="molecule type" value="Genomic_DNA"/>
</dbReference>
<accession>A0ACC2WHG4</accession>
<evidence type="ECO:0000313" key="2">
    <source>
        <dbReference type="Proteomes" id="UP001241377"/>
    </source>
</evidence>
<keyword evidence="2" id="KW-1185">Reference proteome</keyword>
<name>A0ACC2WHG4_9TREE</name>
<evidence type="ECO:0000313" key="1">
    <source>
        <dbReference type="EMBL" id="KAJ9110644.1"/>
    </source>
</evidence>
<protein>
    <submittedName>
        <fullName evidence="1">Uncharacterized protein</fullName>
    </submittedName>
</protein>
<gene>
    <name evidence="1" type="ORF">QFC19_001473</name>
</gene>
<comment type="caution">
    <text evidence="1">The sequence shown here is derived from an EMBL/GenBank/DDBJ whole genome shotgun (WGS) entry which is preliminary data.</text>
</comment>
<organism evidence="1 2">
    <name type="scientific">Naganishia cerealis</name>
    <dbReference type="NCBI Taxonomy" id="610337"/>
    <lineage>
        <taxon>Eukaryota</taxon>
        <taxon>Fungi</taxon>
        <taxon>Dikarya</taxon>
        <taxon>Basidiomycota</taxon>
        <taxon>Agaricomycotina</taxon>
        <taxon>Tremellomycetes</taxon>
        <taxon>Filobasidiales</taxon>
        <taxon>Filobasidiaceae</taxon>
        <taxon>Naganishia</taxon>
    </lineage>
</organism>
<sequence>MSYSNNFSSDHHPSLLGSDVSIRSQGYNGEPTDPNAVPVNPSVHSSNGWTDSGVATSSHVLQPHPPELYRYPTTHGYHLQPNINQNGAPSGMQPIPPFQPLHHTEHYYDPSPPYVPATANYGQLSPPPTVFSSTPRIYSESIPHTTPPLSEHQTNFYPGSENGQQPYSPLNYPPNFSANLGGTSDQYPNIAHTGHELTTVTTPVPPHLRKFGREFPQNWQSSFHPYPPSAYQPRTFSDDSNPTSTPSSLPRSQADVARQAQQVHIPREGTQVPRSEPPTRQSPESSFEHPDSIPEEVGRKKRVSKASPSVRGSDDNSMGAPGPQEFSNPSKRVRPMLRGEKVPGSKQTRGDKTSLRKKTVNNTTVAPSTPGSHSIPQASVTSSNSVHSGQTGSQSILTVFSSETQGGETELHGSGLLPEEKRTSEFILNGKTWGIRIDLSEGQPSQRTFNNKVEIPINLVIVVLEPPHQPEEEHSHHGNAKPLQFGYQVPKNACVVQKGKNKVNNDGINNSFSPGLFDGNLRNHLVNKGYKAEAEAVTEAVMKELLCQWPDSLTQEIRAREAEQRR</sequence>
<dbReference type="Proteomes" id="UP001241377">
    <property type="component" value="Unassembled WGS sequence"/>
</dbReference>
<proteinExistence type="predicted"/>